<dbReference type="Pfam" id="PF00902">
    <property type="entry name" value="TatC"/>
    <property type="match status" value="1"/>
</dbReference>
<keyword evidence="5" id="KW-0811">Translocation</keyword>
<gene>
    <name evidence="5" type="primary">tatC</name>
    <name evidence="7" type="ORF">DP107_02245</name>
</gene>
<accession>A0A554NF46</accession>
<keyword evidence="5" id="KW-0653">Protein transport</keyword>
<feature type="transmembrane region" description="Helical" evidence="5">
    <location>
        <begin position="355"/>
        <end position="378"/>
    </location>
</feature>
<feature type="compositionally biased region" description="Acidic residues" evidence="6">
    <location>
        <begin position="95"/>
        <end position="120"/>
    </location>
</feature>
<dbReference type="AlphaFoldDB" id="A0A554NF46"/>
<feature type="compositionally biased region" description="Low complexity" evidence="6">
    <location>
        <begin position="57"/>
        <end position="69"/>
    </location>
</feature>
<keyword evidence="2 5" id="KW-0812">Transmembrane</keyword>
<name>A0A554NF46_9EURY</name>
<evidence type="ECO:0000313" key="8">
    <source>
        <dbReference type="Proteomes" id="UP000319894"/>
    </source>
</evidence>
<comment type="function">
    <text evidence="5">Part of the twin-arginine translocation (Tat) system that transports large folded proteins containing a characteristic twin-arginine motif in their signal peptide across membranes.</text>
</comment>
<feature type="transmembrane region" description="Helical" evidence="5">
    <location>
        <begin position="390"/>
        <end position="405"/>
    </location>
</feature>
<dbReference type="GO" id="GO:0065002">
    <property type="term" value="P:intracellular protein transmembrane transport"/>
    <property type="evidence" value="ECO:0007669"/>
    <property type="project" value="TreeGrafter"/>
</dbReference>
<dbReference type="PRINTS" id="PR01840">
    <property type="entry name" value="TATCFAMILY"/>
</dbReference>
<feature type="transmembrane region" description="Helical" evidence="5">
    <location>
        <begin position="302"/>
        <end position="335"/>
    </location>
</feature>
<comment type="subcellular location">
    <subcellularLocation>
        <location evidence="5">Cell membrane</location>
        <topology evidence="5">Multi-pass membrane protein</topology>
    </subcellularLocation>
    <subcellularLocation>
        <location evidence="1">Membrane</location>
        <topology evidence="1">Multi-pass membrane protein</topology>
    </subcellularLocation>
</comment>
<evidence type="ECO:0000256" key="5">
    <source>
        <dbReference type="HAMAP-Rule" id="MF_00902"/>
    </source>
</evidence>
<keyword evidence="8" id="KW-1185">Reference proteome</keyword>
<evidence type="ECO:0000256" key="1">
    <source>
        <dbReference type="ARBA" id="ARBA00004141"/>
    </source>
</evidence>
<dbReference type="PANTHER" id="PTHR30371:SF0">
    <property type="entry name" value="SEC-INDEPENDENT PROTEIN TRANSLOCASE PROTEIN TATC, CHLOROPLASTIC-RELATED"/>
    <property type="match status" value="1"/>
</dbReference>
<dbReference type="GO" id="GO:0033281">
    <property type="term" value="C:TAT protein transport complex"/>
    <property type="evidence" value="ECO:0007669"/>
    <property type="project" value="UniProtKB-UniRule"/>
</dbReference>
<dbReference type="EMBL" id="QMDX01000001">
    <property type="protein sequence ID" value="TSD16023.1"/>
    <property type="molecule type" value="Genomic_DNA"/>
</dbReference>
<feature type="region of interest" description="Disordered" evidence="6">
    <location>
        <begin position="1"/>
        <end position="120"/>
    </location>
</feature>
<proteinExistence type="inferred from homology"/>
<protein>
    <recommendedName>
        <fullName evidence="5">Sec-independent protein translocase protein TatC</fullName>
    </recommendedName>
</protein>
<keyword evidence="4 5" id="KW-0472">Membrane</keyword>
<keyword evidence="5" id="KW-1003">Cell membrane</keyword>
<dbReference type="InterPro" id="IPR002033">
    <property type="entry name" value="TatC"/>
</dbReference>
<feature type="transmembrane region" description="Helical" evidence="5">
    <location>
        <begin position="271"/>
        <end position="290"/>
    </location>
</feature>
<dbReference type="RefSeq" id="WP_144260502.1">
    <property type="nucleotide sequence ID" value="NZ_QMDX01000001.1"/>
</dbReference>
<feature type="transmembrane region" description="Helical" evidence="5">
    <location>
        <begin position="411"/>
        <end position="430"/>
    </location>
</feature>
<feature type="region of interest" description="Disordered" evidence="6">
    <location>
        <begin position="128"/>
        <end position="147"/>
    </location>
</feature>
<evidence type="ECO:0000313" key="7">
    <source>
        <dbReference type="EMBL" id="TSD16023.1"/>
    </source>
</evidence>
<dbReference type="GO" id="GO:0009977">
    <property type="term" value="F:proton motive force dependent protein transmembrane transporter activity"/>
    <property type="evidence" value="ECO:0007669"/>
    <property type="project" value="TreeGrafter"/>
</dbReference>
<feature type="region of interest" description="Disordered" evidence="6">
    <location>
        <begin position="157"/>
        <end position="189"/>
    </location>
</feature>
<comment type="subunit">
    <text evidence="5">Forms a complex with TatA.</text>
</comment>
<evidence type="ECO:0000256" key="3">
    <source>
        <dbReference type="ARBA" id="ARBA00022989"/>
    </source>
</evidence>
<keyword evidence="5" id="KW-0813">Transport</keyword>
<dbReference type="GO" id="GO:0043953">
    <property type="term" value="P:protein transport by the Tat complex"/>
    <property type="evidence" value="ECO:0007669"/>
    <property type="project" value="UniProtKB-UniRule"/>
</dbReference>
<keyword evidence="3 5" id="KW-1133">Transmembrane helix</keyword>
<feature type="compositionally biased region" description="Acidic residues" evidence="6">
    <location>
        <begin position="70"/>
        <end position="81"/>
    </location>
</feature>
<sequence>MDDEGADRSPDDPERASGDESDTVEEPGSGDTGSPDAAPDTDGPGGTADPTVEESNAEPGADGGTAAPDDGTDDAPDEEGGEAVSQADLPPAGDPDADYGPDGEWEDPFPDVETEPPEVEFDDEADAAYPANPNVPEQDPSFDDGGAEAVDAAAGETVGPAESDGGYADPTSTTTVEGGGLQDGPETDQEMPLADHIEEMVRRLGVVIVVLAVVSAVVFPFAERIINFLWFSYLPGSIGQCPANPDISQGGAACARVYNPLALIFARLKTATLAGLIVSLPVFVYETYLFMRPGLYPTERRYYLASVPTSLVLAAAGVAFAHLLVLPAIFTYFVFYSEDATVIAFGLTETFDLMVLMLGGFAIIFQIPLFVSLALMMGLVTRRWMATKRLYFWGAFAGLAFLFSPDPTGMAPIIVAVTMIVLFEGTLLLAKWTGRR</sequence>
<organism evidence="7 8">
    <name type="scientific">Haloglomus irregulare</name>
    <dbReference type="NCBI Taxonomy" id="2234134"/>
    <lineage>
        <taxon>Archaea</taxon>
        <taxon>Methanobacteriati</taxon>
        <taxon>Methanobacteriota</taxon>
        <taxon>Stenosarchaea group</taxon>
        <taxon>Halobacteria</taxon>
        <taxon>Halobacteriales</taxon>
        <taxon>Natronomonadaceae</taxon>
        <taxon>Haloglomus</taxon>
    </lineage>
</organism>
<evidence type="ECO:0000256" key="2">
    <source>
        <dbReference type="ARBA" id="ARBA00022692"/>
    </source>
</evidence>
<evidence type="ECO:0000256" key="4">
    <source>
        <dbReference type="ARBA" id="ARBA00023136"/>
    </source>
</evidence>
<comment type="caution">
    <text evidence="7">The sequence shown here is derived from an EMBL/GenBank/DDBJ whole genome shotgun (WGS) entry which is preliminary data.</text>
</comment>
<dbReference type="InParanoid" id="A0A554NF46"/>
<dbReference type="Proteomes" id="UP000319894">
    <property type="component" value="Unassembled WGS sequence"/>
</dbReference>
<dbReference type="PANTHER" id="PTHR30371">
    <property type="entry name" value="SEC-INDEPENDENT PROTEIN TRANSLOCASE PROTEIN TATC"/>
    <property type="match status" value="1"/>
</dbReference>
<feature type="compositionally biased region" description="Basic and acidic residues" evidence="6">
    <location>
        <begin position="1"/>
        <end position="18"/>
    </location>
</feature>
<evidence type="ECO:0000256" key="6">
    <source>
        <dbReference type="SAM" id="MobiDB-lite"/>
    </source>
</evidence>
<feature type="transmembrane region" description="Helical" evidence="5">
    <location>
        <begin position="204"/>
        <end position="222"/>
    </location>
</feature>
<comment type="similarity">
    <text evidence="5">Belongs to the TatC family.</text>
</comment>
<reference evidence="7 8" key="1">
    <citation type="submission" date="2018-06" db="EMBL/GenBank/DDBJ databases">
        <title>Natronomonas sp. F16-60 a new haloarchaeon isolated from a solar saltern of Isla Cristina, Huelva, Spain.</title>
        <authorList>
            <person name="Duran-Viseras A."/>
            <person name="Sanchez-Porro C."/>
            <person name="Ventosa A."/>
        </authorList>
    </citation>
    <scope>NUCLEOTIDE SEQUENCE [LARGE SCALE GENOMIC DNA]</scope>
    <source>
        <strain evidence="7 8">F16-60</strain>
    </source>
</reference>
<dbReference type="HAMAP" id="MF_00902">
    <property type="entry name" value="TatC"/>
    <property type="match status" value="1"/>
</dbReference>